<name>X0V3D8_9ZZZZ</name>
<reference evidence="1" key="1">
    <citation type="journal article" date="2014" name="Front. Microbiol.">
        <title>High frequency of phylogenetically diverse reductive dehalogenase-homologous genes in deep subseafloor sedimentary metagenomes.</title>
        <authorList>
            <person name="Kawai M."/>
            <person name="Futagami T."/>
            <person name="Toyoda A."/>
            <person name="Takaki Y."/>
            <person name="Nishi S."/>
            <person name="Hori S."/>
            <person name="Arai W."/>
            <person name="Tsubouchi T."/>
            <person name="Morono Y."/>
            <person name="Uchiyama I."/>
            <person name="Ito T."/>
            <person name="Fujiyama A."/>
            <person name="Inagaki F."/>
            <person name="Takami H."/>
        </authorList>
    </citation>
    <scope>NUCLEOTIDE SEQUENCE</scope>
    <source>
        <strain evidence="1">Expedition CK06-06</strain>
    </source>
</reference>
<gene>
    <name evidence="1" type="ORF">S01H1_35606</name>
</gene>
<dbReference type="EMBL" id="BARS01022253">
    <property type="protein sequence ID" value="GAG12649.1"/>
    <property type="molecule type" value="Genomic_DNA"/>
</dbReference>
<sequence length="57" mass="6408">MIMAKRKSIKSAKITITFETESSSGGNDFNTVQELADYLKQEPEIAKLVGYTVKIKR</sequence>
<accession>X0V3D8</accession>
<evidence type="ECO:0000313" key="1">
    <source>
        <dbReference type="EMBL" id="GAG12649.1"/>
    </source>
</evidence>
<proteinExistence type="predicted"/>
<comment type="caution">
    <text evidence="1">The sequence shown here is derived from an EMBL/GenBank/DDBJ whole genome shotgun (WGS) entry which is preliminary data.</text>
</comment>
<organism evidence="1">
    <name type="scientific">marine sediment metagenome</name>
    <dbReference type="NCBI Taxonomy" id="412755"/>
    <lineage>
        <taxon>unclassified sequences</taxon>
        <taxon>metagenomes</taxon>
        <taxon>ecological metagenomes</taxon>
    </lineage>
</organism>
<dbReference type="AlphaFoldDB" id="X0V3D8"/>
<protein>
    <submittedName>
        <fullName evidence="1">Uncharacterized protein</fullName>
    </submittedName>
</protein>